<dbReference type="InterPro" id="IPR002192">
    <property type="entry name" value="PPDK_AMP/ATP-bd"/>
</dbReference>
<evidence type="ECO:0000313" key="3">
    <source>
        <dbReference type="EMBL" id="OSQ48530.1"/>
    </source>
</evidence>
<dbReference type="AlphaFoldDB" id="A0A1Y2LEJ8"/>
<sequence length="781" mass="87542">MHISSENLVIQGSKAEVLQQLRSVATTFEVLPVYKLKGNRWQETPQDCIDEILVDKKLIRPLIVRSSFSNEDSATESHAGEFESVLNVSTEEGLRTAITSVFASYSSSIEHEHVLIQPMAKGVAISGVLMTADPHSGAPYTIINFVEGTNTEAVTSGQGEVKSVVFLNGCVSLLPLALKPLRDPIVELTALMGHRPIDVEFAITTSGKVIIFQSRPIVFGSLTFQLKNHNFDAIVENARERYKNFVKYNNSKSIDGSTLGVMPDWNPAELIGSKPRPLAYSLYRYLITDGPWAKGRAQLGYHDMRDHSLMTLIGGVPFISVGTSFNSFIPKSVSASVRKKIVNDANAALRISPSHHDKVEFKIIPTIYKPEMHRGEWRDRFPSLTDAEWESYLSSLLDLTNNIVDEHGNYFRLMKRIEYVEAIYEENIDLSSAELIEVKSILNKVRQVATPLFSAAARAAFVATDILKSLQGLGYISAGLIEVISKSANAIGAQMVDDYRELDASKFLEKYGHIRPGTFDITAPRYDSPDASYFSAFDFDKNLDTDPNRTNNDEVMTTENINNINSFFSEVGYQFNWEKFQSFAETSINYREKIKYLYTKKVSDVLEIIKNIGSRYGHDVEVMSFMTISDIENMLDLGFDPHHRIAEISVSNKIIWQKNLPVRLPDLLTDFDDVYCFTIMDSIPNYITGKTVEANVAEIGDGNLAGKIIFIESADPGFDWIFTHPIAGFITKYGGENSHMAIRSREFGVPAVIGAGNYFDKWRKAHRLRVECTAKRVEVIL</sequence>
<evidence type="ECO:0000259" key="2">
    <source>
        <dbReference type="Pfam" id="PF01326"/>
    </source>
</evidence>
<dbReference type="InterPro" id="IPR013815">
    <property type="entry name" value="ATP_grasp_subdomain_1"/>
</dbReference>
<dbReference type="STRING" id="1293890.TALK_09105"/>
<dbReference type="PANTHER" id="PTHR43615:SF1">
    <property type="entry name" value="PPDK_N DOMAIN-CONTAINING PROTEIN"/>
    <property type="match status" value="1"/>
</dbReference>
<organism evidence="3 4">
    <name type="scientific">Thalassospira alkalitolerans</name>
    <dbReference type="NCBI Taxonomy" id="1293890"/>
    <lineage>
        <taxon>Bacteria</taxon>
        <taxon>Pseudomonadati</taxon>
        <taxon>Pseudomonadota</taxon>
        <taxon>Alphaproteobacteria</taxon>
        <taxon>Rhodospirillales</taxon>
        <taxon>Thalassospiraceae</taxon>
        <taxon>Thalassospira</taxon>
    </lineage>
</organism>
<dbReference type="EMBL" id="JFKB01000005">
    <property type="protein sequence ID" value="OSQ48530.1"/>
    <property type="molecule type" value="Genomic_DNA"/>
</dbReference>
<dbReference type="SUPFAM" id="SSF56059">
    <property type="entry name" value="Glutathione synthetase ATP-binding domain-like"/>
    <property type="match status" value="1"/>
</dbReference>
<comment type="caution">
    <text evidence="3">The sequence shown here is derived from an EMBL/GenBank/DDBJ whole genome shotgun (WGS) entry which is preliminary data.</text>
</comment>
<evidence type="ECO:0000259" key="1">
    <source>
        <dbReference type="Pfam" id="PF00391"/>
    </source>
</evidence>
<dbReference type="PANTHER" id="PTHR43615">
    <property type="entry name" value="PHOSPHOENOLPYRUVATE SYNTHASE-RELATED"/>
    <property type="match status" value="1"/>
</dbReference>
<evidence type="ECO:0000313" key="4">
    <source>
        <dbReference type="Proteomes" id="UP000193396"/>
    </source>
</evidence>
<feature type="domain" description="Pyruvate phosphate dikinase AMP/ATP-binding" evidence="2">
    <location>
        <begin position="57"/>
        <end position="155"/>
    </location>
</feature>
<dbReference type="Gene3D" id="3.30.470.20">
    <property type="entry name" value="ATP-grasp fold, B domain"/>
    <property type="match status" value="1"/>
</dbReference>
<dbReference type="GO" id="GO:0016301">
    <property type="term" value="F:kinase activity"/>
    <property type="evidence" value="ECO:0007669"/>
    <property type="project" value="InterPro"/>
</dbReference>
<dbReference type="Pfam" id="PF00391">
    <property type="entry name" value="PEP-utilizers"/>
    <property type="match status" value="1"/>
</dbReference>
<dbReference type="Gene3D" id="3.30.1490.20">
    <property type="entry name" value="ATP-grasp fold, A domain"/>
    <property type="match status" value="1"/>
</dbReference>
<dbReference type="Gene3D" id="3.50.30.10">
    <property type="entry name" value="Phosphohistidine domain"/>
    <property type="match status" value="1"/>
</dbReference>
<protein>
    <recommendedName>
        <fullName evidence="5">Phosphoenolpyruvate synthase</fullName>
    </recommendedName>
</protein>
<gene>
    <name evidence="3" type="ORF">TALK_09105</name>
</gene>
<dbReference type="InterPro" id="IPR008279">
    <property type="entry name" value="PEP-util_enz_mobile_dom"/>
</dbReference>
<proteinExistence type="predicted"/>
<evidence type="ECO:0008006" key="5">
    <source>
        <dbReference type="Google" id="ProtNLM"/>
    </source>
</evidence>
<name>A0A1Y2LEJ8_9PROT</name>
<dbReference type="SUPFAM" id="SSF52009">
    <property type="entry name" value="Phosphohistidine domain"/>
    <property type="match status" value="1"/>
</dbReference>
<accession>A0A1Y2LEJ8</accession>
<reference evidence="3 4" key="1">
    <citation type="submission" date="2014-03" db="EMBL/GenBank/DDBJ databases">
        <title>The draft genome sequence of Thalassospira alkalitolerans JCM 18968.</title>
        <authorList>
            <person name="Lai Q."/>
            <person name="Shao Z."/>
        </authorList>
    </citation>
    <scope>NUCLEOTIDE SEQUENCE [LARGE SCALE GENOMIC DNA]</scope>
    <source>
        <strain evidence="3 4">JCM 18968</strain>
    </source>
</reference>
<dbReference type="GO" id="GO:0005524">
    <property type="term" value="F:ATP binding"/>
    <property type="evidence" value="ECO:0007669"/>
    <property type="project" value="InterPro"/>
</dbReference>
<dbReference type="InterPro" id="IPR051549">
    <property type="entry name" value="PEP_Utilizing_Enz"/>
</dbReference>
<dbReference type="InterPro" id="IPR036637">
    <property type="entry name" value="Phosphohistidine_dom_sf"/>
</dbReference>
<keyword evidence="4" id="KW-1185">Reference proteome</keyword>
<feature type="domain" description="PEP-utilising enzyme mobile" evidence="1">
    <location>
        <begin position="706"/>
        <end position="772"/>
    </location>
</feature>
<dbReference type="Pfam" id="PF01326">
    <property type="entry name" value="PPDK_N"/>
    <property type="match status" value="1"/>
</dbReference>
<dbReference type="NCBIfam" id="NF004508">
    <property type="entry name" value="PRK05849.1"/>
    <property type="match status" value="1"/>
</dbReference>
<dbReference type="Proteomes" id="UP000193396">
    <property type="component" value="Unassembled WGS sequence"/>
</dbReference>